<keyword evidence="7" id="KW-0067">ATP-binding</keyword>
<keyword evidence="8" id="KW-0460">Magnesium</keyword>
<comment type="caution">
    <text evidence="11">The sequence shown here is derived from an EMBL/GenBank/DDBJ whole genome shotgun (WGS) entry which is preliminary data.</text>
</comment>
<dbReference type="EMBL" id="JAUOTP010000002">
    <property type="protein sequence ID" value="MDO6413738.1"/>
    <property type="molecule type" value="Genomic_DNA"/>
</dbReference>
<evidence type="ECO:0000256" key="1">
    <source>
        <dbReference type="ARBA" id="ARBA00001946"/>
    </source>
</evidence>
<keyword evidence="6" id="KW-0547">Nucleotide-binding</keyword>
<accession>A0ABT8Y5Y5</accession>
<comment type="cofactor">
    <cofactor evidence="1">
        <name>Mg(2+)</name>
        <dbReference type="ChEBI" id="CHEBI:18420"/>
    </cofactor>
</comment>
<dbReference type="PANTHER" id="PTHR33571">
    <property type="entry name" value="SSL8005 PROTEIN"/>
    <property type="match status" value="1"/>
</dbReference>
<dbReference type="RefSeq" id="WP_303540412.1">
    <property type="nucleotide sequence ID" value="NZ_JAUOTP010000002.1"/>
</dbReference>
<reference evidence="11" key="1">
    <citation type="submission" date="2023-07" db="EMBL/GenBank/DDBJ databases">
        <authorList>
            <person name="Kim M."/>
        </authorList>
    </citation>
    <scope>NUCLEOTIDE SEQUENCE</scope>
    <source>
        <strain evidence="11">BIUV-7</strain>
    </source>
</reference>
<evidence type="ECO:0000256" key="8">
    <source>
        <dbReference type="ARBA" id="ARBA00022842"/>
    </source>
</evidence>
<evidence type="ECO:0000313" key="12">
    <source>
        <dbReference type="Proteomes" id="UP001169764"/>
    </source>
</evidence>
<evidence type="ECO:0000256" key="6">
    <source>
        <dbReference type="ARBA" id="ARBA00022741"/>
    </source>
</evidence>
<keyword evidence="5" id="KW-0479">Metal-binding</keyword>
<protein>
    <submittedName>
        <fullName evidence="11">Nucleotidyltransferase domain-containing protein</fullName>
    </submittedName>
</protein>
<keyword evidence="2" id="KW-1277">Toxin-antitoxin system</keyword>
<dbReference type="CDD" id="cd05403">
    <property type="entry name" value="NT_KNTase_like"/>
    <property type="match status" value="1"/>
</dbReference>
<sequence>MAHEPELRALGLESLALFGSTARGEAGPDSDVDLVVRLDRARSIGLFHFAAIRERIEDMLGVSVDLLAEPIEKDRLRERVERDRVAVF</sequence>
<evidence type="ECO:0000256" key="3">
    <source>
        <dbReference type="ARBA" id="ARBA00022679"/>
    </source>
</evidence>
<dbReference type="Gene3D" id="3.30.460.10">
    <property type="entry name" value="Beta Polymerase, domain 2"/>
    <property type="match status" value="1"/>
</dbReference>
<dbReference type="PANTHER" id="PTHR33571:SF12">
    <property type="entry name" value="BSL3053 PROTEIN"/>
    <property type="match status" value="1"/>
</dbReference>
<dbReference type="SUPFAM" id="SSF81301">
    <property type="entry name" value="Nucleotidyltransferase"/>
    <property type="match status" value="1"/>
</dbReference>
<evidence type="ECO:0000256" key="9">
    <source>
        <dbReference type="ARBA" id="ARBA00038276"/>
    </source>
</evidence>
<name>A0ABT8Y5Y5_9SPHN</name>
<organism evidence="11 12">
    <name type="scientific">Sphingomonas natans</name>
    <dbReference type="NCBI Taxonomy" id="3063330"/>
    <lineage>
        <taxon>Bacteria</taxon>
        <taxon>Pseudomonadati</taxon>
        <taxon>Pseudomonadota</taxon>
        <taxon>Alphaproteobacteria</taxon>
        <taxon>Sphingomonadales</taxon>
        <taxon>Sphingomonadaceae</taxon>
        <taxon>Sphingomonas</taxon>
    </lineage>
</organism>
<gene>
    <name evidence="11" type="ORF">Q4F19_05025</name>
</gene>
<evidence type="ECO:0000259" key="10">
    <source>
        <dbReference type="Pfam" id="PF01909"/>
    </source>
</evidence>
<comment type="similarity">
    <text evidence="9">Belongs to the MntA antitoxin family.</text>
</comment>
<evidence type="ECO:0000256" key="4">
    <source>
        <dbReference type="ARBA" id="ARBA00022695"/>
    </source>
</evidence>
<evidence type="ECO:0000256" key="7">
    <source>
        <dbReference type="ARBA" id="ARBA00022840"/>
    </source>
</evidence>
<keyword evidence="3" id="KW-0808">Transferase</keyword>
<dbReference type="InterPro" id="IPR052038">
    <property type="entry name" value="Type-VII_TA_antitoxin"/>
</dbReference>
<feature type="domain" description="Polymerase nucleotidyl transferase" evidence="10">
    <location>
        <begin position="12"/>
        <end position="85"/>
    </location>
</feature>
<evidence type="ECO:0000256" key="2">
    <source>
        <dbReference type="ARBA" id="ARBA00022649"/>
    </source>
</evidence>
<dbReference type="Pfam" id="PF01909">
    <property type="entry name" value="NTP_transf_2"/>
    <property type="match status" value="1"/>
</dbReference>
<keyword evidence="4" id="KW-0548">Nucleotidyltransferase</keyword>
<dbReference type="Proteomes" id="UP001169764">
    <property type="component" value="Unassembled WGS sequence"/>
</dbReference>
<evidence type="ECO:0000256" key="5">
    <source>
        <dbReference type="ARBA" id="ARBA00022723"/>
    </source>
</evidence>
<keyword evidence="12" id="KW-1185">Reference proteome</keyword>
<dbReference type="InterPro" id="IPR002934">
    <property type="entry name" value="Polymerase_NTP_transf_dom"/>
</dbReference>
<dbReference type="InterPro" id="IPR043519">
    <property type="entry name" value="NT_sf"/>
</dbReference>
<proteinExistence type="inferred from homology"/>
<evidence type="ECO:0000313" key="11">
    <source>
        <dbReference type="EMBL" id="MDO6413738.1"/>
    </source>
</evidence>